<feature type="signal peptide" evidence="1">
    <location>
        <begin position="1"/>
        <end position="15"/>
    </location>
</feature>
<organism evidence="2 3">
    <name type="scientific">Periconia digitata</name>
    <dbReference type="NCBI Taxonomy" id="1303443"/>
    <lineage>
        <taxon>Eukaryota</taxon>
        <taxon>Fungi</taxon>
        <taxon>Dikarya</taxon>
        <taxon>Ascomycota</taxon>
        <taxon>Pezizomycotina</taxon>
        <taxon>Dothideomycetes</taxon>
        <taxon>Pleosporomycetidae</taxon>
        <taxon>Pleosporales</taxon>
        <taxon>Massarineae</taxon>
        <taxon>Periconiaceae</taxon>
        <taxon>Periconia</taxon>
    </lineage>
</organism>
<dbReference type="EMBL" id="CAOQHR010000013">
    <property type="protein sequence ID" value="CAI6342185.1"/>
    <property type="molecule type" value="Genomic_DNA"/>
</dbReference>
<sequence>MRALFLLLQHSLSLFRLIPLQRRNKCPNLSYFSSAPNIAYRSPIPSTQQEETSDAFQKYPPFIQNDTNQFAWRYATVSVSSSLDSSAF</sequence>
<protein>
    <submittedName>
        <fullName evidence="2">Uncharacterized protein</fullName>
    </submittedName>
</protein>
<dbReference type="AlphaFoldDB" id="A0A9W4XVD6"/>
<name>A0A9W4XVD6_9PLEO</name>
<keyword evidence="1" id="KW-0732">Signal</keyword>
<comment type="caution">
    <text evidence="2">The sequence shown here is derived from an EMBL/GenBank/DDBJ whole genome shotgun (WGS) entry which is preliminary data.</text>
</comment>
<evidence type="ECO:0000313" key="2">
    <source>
        <dbReference type="EMBL" id="CAI6342185.1"/>
    </source>
</evidence>
<evidence type="ECO:0000256" key="1">
    <source>
        <dbReference type="SAM" id="SignalP"/>
    </source>
</evidence>
<accession>A0A9W4XVD6</accession>
<gene>
    <name evidence="2" type="ORF">PDIGIT_LOCUS15390</name>
</gene>
<reference evidence="2" key="1">
    <citation type="submission" date="2023-01" db="EMBL/GenBank/DDBJ databases">
        <authorList>
            <person name="Van Ghelder C."/>
            <person name="Rancurel C."/>
        </authorList>
    </citation>
    <scope>NUCLEOTIDE SEQUENCE</scope>
    <source>
        <strain evidence="2">CNCM I-4278</strain>
    </source>
</reference>
<keyword evidence="3" id="KW-1185">Reference proteome</keyword>
<evidence type="ECO:0000313" key="3">
    <source>
        <dbReference type="Proteomes" id="UP001152607"/>
    </source>
</evidence>
<dbReference type="Proteomes" id="UP001152607">
    <property type="component" value="Unassembled WGS sequence"/>
</dbReference>
<proteinExistence type="predicted"/>
<feature type="chain" id="PRO_5040847045" evidence="1">
    <location>
        <begin position="16"/>
        <end position="88"/>
    </location>
</feature>